<dbReference type="AlphaFoldDB" id="A0A846TIY2"/>
<name>A0A846TIY2_9BACI</name>
<dbReference type="EMBL" id="JAAVUM010000001">
    <property type="protein sequence ID" value="NKE03975.1"/>
    <property type="molecule type" value="Genomic_DNA"/>
</dbReference>
<dbReference type="PIRSF" id="PIRSF033199">
    <property type="entry name" value="UCP033199"/>
    <property type="match status" value="1"/>
</dbReference>
<protein>
    <submittedName>
        <fullName evidence="1">DUF2200 domain-containing protein</fullName>
    </submittedName>
</protein>
<evidence type="ECO:0000313" key="1">
    <source>
        <dbReference type="EMBL" id="NKE03975.1"/>
    </source>
</evidence>
<proteinExistence type="predicted"/>
<gene>
    <name evidence="1" type="ORF">GWK17_00560</name>
</gene>
<accession>A0A846TIY2</accession>
<sequence length="116" mass="13662">MSKHKIYTMSFASVYPHYVNKAERKGRTKEEVDHIIAWLTGYSQEELEAILEKKTDFETFFEEAPHMNPSRELIKGVICGVRVEEIEEPTMREIRYLDKLIDELAKGKAMEKILRK</sequence>
<dbReference type="Proteomes" id="UP000587942">
    <property type="component" value="Unassembled WGS sequence"/>
</dbReference>
<dbReference type="Gene3D" id="1.10.8.290">
    <property type="entry name" value="uncharacterized protein sp1917 domain"/>
    <property type="match status" value="1"/>
</dbReference>
<comment type="caution">
    <text evidence="1">The sequence shown here is derived from an EMBL/GenBank/DDBJ whole genome shotgun (WGS) entry which is preliminary data.</text>
</comment>
<dbReference type="RefSeq" id="WP_167830507.1">
    <property type="nucleotide sequence ID" value="NZ_JAAVUM010000001.1"/>
</dbReference>
<dbReference type="Pfam" id="PF09966">
    <property type="entry name" value="DUF2200"/>
    <property type="match status" value="1"/>
</dbReference>
<evidence type="ECO:0000313" key="2">
    <source>
        <dbReference type="Proteomes" id="UP000587942"/>
    </source>
</evidence>
<organism evidence="1 2">
    <name type="scientific">Mesobacillus selenatarsenatis</name>
    <dbReference type="NCBI Taxonomy" id="388741"/>
    <lineage>
        <taxon>Bacteria</taxon>
        <taxon>Bacillati</taxon>
        <taxon>Bacillota</taxon>
        <taxon>Bacilli</taxon>
        <taxon>Bacillales</taxon>
        <taxon>Bacillaceae</taxon>
        <taxon>Mesobacillus</taxon>
    </lineage>
</organism>
<dbReference type="InterPro" id="IPR023204">
    <property type="entry name" value="SP1917_dom_sf"/>
</dbReference>
<dbReference type="InterPro" id="IPR014580">
    <property type="entry name" value="UCP033199"/>
</dbReference>
<reference evidence="1 2" key="1">
    <citation type="submission" date="2020-03" db="EMBL/GenBank/DDBJ databases">
        <authorList>
            <person name="Sun Q."/>
        </authorList>
    </citation>
    <scope>NUCLEOTIDE SEQUENCE [LARGE SCALE GENOMIC DNA]</scope>
    <source>
        <strain evidence="1 2">KACC 21451</strain>
    </source>
</reference>